<dbReference type="EMBL" id="JBHUKS010000024">
    <property type="protein sequence ID" value="MFD2471934.1"/>
    <property type="molecule type" value="Genomic_DNA"/>
</dbReference>
<evidence type="ECO:0000313" key="3">
    <source>
        <dbReference type="EMBL" id="MFD2471934.1"/>
    </source>
</evidence>
<feature type="transmembrane region" description="Helical" evidence="2">
    <location>
        <begin position="195"/>
        <end position="213"/>
    </location>
</feature>
<comment type="caution">
    <text evidence="3">The sequence shown here is derived from an EMBL/GenBank/DDBJ whole genome shotgun (WGS) entry which is preliminary data.</text>
</comment>
<keyword evidence="2" id="KW-0812">Transmembrane</keyword>
<keyword evidence="2" id="KW-0472">Membrane</keyword>
<sequence>MLNSPEPRRSPAIRLIRFLRLVYALPIGLAIAGIVGGFVLEYGWYVAAGSVGISLTIMVLILGSIARSLHGAASPQGTKFVKEHGDWALAKIESLKTTGTQINDAYVTELKLVVAPPTGQAYRATARELIHPVRSAAYQPGTVVVVKQSARYPGVLVVDADPPREWTERPWRVGSIGEERTPEPEARQGNFAGRLAMTVVSTVVIAAALLVPIRDDVLGQLLSQPNMFTAEALRDGVAKMSAESERFEGLTVESDLIRAEVPGAYLTYRGGTVKRDSTSTGAPDKQFAASEVNFDAIPGLVARFGGDPADVRVYLRRENVGVTMTVRSANDSERELVADAKGVPALTADAFTEQGFQEVAALLTKTSGRHEVYEAIIRTDYVEFQLPGPGPGTSDDYDWHRGRLVGHQPSPIQPDPGAPLFALSKLSPKALPAILAKVNERMPGFPRDKVSVGFREDNGTWSLSTSVKDDYGRGIEVTASPDGSSVAVVPTR</sequence>
<feature type="transmembrane region" description="Helical" evidence="2">
    <location>
        <begin position="46"/>
        <end position="66"/>
    </location>
</feature>
<keyword evidence="4" id="KW-1185">Reference proteome</keyword>
<gene>
    <name evidence="3" type="ORF">ACFSVL_31380</name>
</gene>
<evidence type="ECO:0000313" key="4">
    <source>
        <dbReference type="Proteomes" id="UP001597483"/>
    </source>
</evidence>
<organism evidence="3 4">
    <name type="scientific">Amycolatopsis silviterrae</name>
    <dbReference type="NCBI Taxonomy" id="1656914"/>
    <lineage>
        <taxon>Bacteria</taxon>
        <taxon>Bacillati</taxon>
        <taxon>Actinomycetota</taxon>
        <taxon>Actinomycetes</taxon>
        <taxon>Pseudonocardiales</taxon>
        <taxon>Pseudonocardiaceae</taxon>
        <taxon>Amycolatopsis</taxon>
    </lineage>
</organism>
<accession>A0ABW5HGT7</accession>
<dbReference type="Proteomes" id="UP001597483">
    <property type="component" value="Unassembled WGS sequence"/>
</dbReference>
<name>A0ABW5HGT7_9PSEU</name>
<proteinExistence type="predicted"/>
<evidence type="ECO:0000256" key="2">
    <source>
        <dbReference type="SAM" id="Phobius"/>
    </source>
</evidence>
<evidence type="ECO:0000256" key="1">
    <source>
        <dbReference type="SAM" id="MobiDB-lite"/>
    </source>
</evidence>
<keyword evidence="2" id="KW-1133">Transmembrane helix</keyword>
<dbReference type="RefSeq" id="WP_378309189.1">
    <property type="nucleotide sequence ID" value="NZ_JBHUKS010000024.1"/>
</dbReference>
<reference evidence="4" key="1">
    <citation type="journal article" date="2019" name="Int. J. Syst. Evol. Microbiol.">
        <title>The Global Catalogue of Microorganisms (GCM) 10K type strain sequencing project: providing services to taxonomists for standard genome sequencing and annotation.</title>
        <authorList>
            <consortium name="The Broad Institute Genomics Platform"/>
            <consortium name="The Broad Institute Genome Sequencing Center for Infectious Disease"/>
            <person name="Wu L."/>
            <person name="Ma J."/>
        </authorList>
    </citation>
    <scope>NUCLEOTIDE SEQUENCE [LARGE SCALE GENOMIC DNA]</scope>
    <source>
        <strain evidence="4">CGMCC 4.7641</strain>
    </source>
</reference>
<protein>
    <submittedName>
        <fullName evidence="3">Uncharacterized protein</fullName>
    </submittedName>
</protein>
<feature type="transmembrane region" description="Helical" evidence="2">
    <location>
        <begin position="21"/>
        <end position="40"/>
    </location>
</feature>
<feature type="region of interest" description="Disordered" evidence="1">
    <location>
        <begin position="473"/>
        <end position="492"/>
    </location>
</feature>